<name>A0A150U1V7_SORCE</name>
<reference evidence="2 3" key="1">
    <citation type="submission" date="2014-02" db="EMBL/GenBank/DDBJ databases">
        <title>The small core and large imbalanced accessory genome model reveals a collaborative survival strategy of Sorangium cellulosum strains in nature.</title>
        <authorList>
            <person name="Han K."/>
            <person name="Peng R."/>
            <person name="Blom J."/>
            <person name="Li Y.-Z."/>
        </authorList>
    </citation>
    <scope>NUCLEOTIDE SEQUENCE [LARGE SCALE GENOMIC DNA]</scope>
    <source>
        <strain evidence="2 3">So0007-03</strain>
    </source>
</reference>
<evidence type="ECO:0000256" key="1">
    <source>
        <dbReference type="SAM" id="MobiDB-lite"/>
    </source>
</evidence>
<evidence type="ECO:0000313" key="3">
    <source>
        <dbReference type="Proteomes" id="UP000075502"/>
    </source>
</evidence>
<accession>A0A150U1V7</accession>
<dbReference type="AlphaFoldDB" id="A0A150U1V7"/>
<sequence>MLVLIGSLVACGGAAPPPSAPEPAEADEAAPAAASGGEAAEDGDGKKEEDAAADASRQIPTTCEQKGDVCVPPAAFVKRLCSGFYPDVALSLFAKGSPFTRGYLTRDTEAWNASGGSSSNDKLLFDEEVLILYHRAPDTGGMVVSGAGGGYDVLRWDGTCASLMTEEVRQHVPPKPKFAPIPWKSLDEKTREAFQADEKVGKIVAERRKECKGATMGAVSAKCEKVDKQMGAALIEYVRGGGALPAPGPLK</sequence>
<dbReference type="Proteomes" id="UP000075502">
    <property type="component" value="Unassembled WGS sequence"/>
</dbReference>
<gene>
    <name evidence="2" type="ORF">BE21_09445</name>
</gene>
<proteinExistence type="predicted"/>
<comment type="caution">
    <text evidence="2">The sequence shown here is derived from an EMBL/GenBank/DDBJ whole genome shotgun (WGS) entry which is preliminary data.</text>
</comment>
<protein>
    <submittedName>
        <fullName evidence="2">Uncharacterized protein</fullName>
    </submittedName>
</protein>
<feature type="region of interest" description="Disordered" evidence="1">
    <location>
        <begin position="12"/>
        <end position="59"/>
    </location>
</feature>
<evidence type="ECO:0000313" key="2">
    <source>
        <dbReference type="EMBL" id="KYG10940.1"/>
    </source>
</evidence>
<dbReference type="EMBL" id="JEME01000177">
    <property type="protein sequence ID" value="KYG10940.1"/>
    <property type="molecule type" value="Genomic_DNA"/>
</dbReference>
<feature type="compositionally biased region" description="Low complexity" evidence="1">
    <location>
        <begin position="29"/>
        <end position="38"/>
    </location>
</feature>
<organism evidence="2 3">
    <name type="scientific">Sorangium cellulosum</name>
    <name type="common">Polyangium cellulosum</name>
    <dbReference type="NCBI Taxonomy" id="56"/>
    <lineage>
        <taxon>Bacteria</taxon>
        <taxon>Pseudomonadati</taxon>
        <taxon>Myxococcota</taxon>
        <taxon>Polyangia</taxon>
        <taxon>Polyangiales</taxon>
        <taxon>Polyangiaceae</taxon>
        <taxon>Sorangium</taxon>
    </lineage>
</organism>